<organism evidence="3 4">
    <name type="scientific">Flagellimonas taeanensis</name>
    <dbReference type="NCBI Taxonomy" id="1005926"/>
    <lineage>
        <taxon>Bacteria</taxon>
        <taxon>Pseudomonadati</taxon>
        <taxon>Bacteroidota</taxon>
        <taxon>Flavobacteriia</taxon>
        <taxon>Flavobacteriales</taxon>
        <taxon>Flavobacteriaceae</taxon>
        <taxon>Flagellimonas</taxon>
    </lineage>
</organism>
<dbReference type="InterPro" id="IPR027829">
    <property type="entry name" value="DUF4625"/>
</dbReference>
<evidence type="ECO:0000256" key="1">
    <source>
        <dbReference type="SAM" id="SignalP"/>
    </source>
</evidence>
<gene>
    <name evidence="2" type="ORF">SAMN04487891_105253</name>
    <name evidence="3" type="ORF">SAMN05216293_2857</name>
</gene>
<proteinExistence type="predicted"/>
<comment type="caution">
    <text evidence="3">The sequence shown here is derived from an EMBL/GenBank/DDBJ whole genome shotgun (WGS) entry which is preliminary data.</text>
</comment>
<dbReference type="STRING" id="1055723.SAMN05216293_2857"/>
<protein>
    <recommendedName>
        <fullName evidence="6">DUF4625 domain-containing protein</fullName>
    </recommendedName>
</protein>
<evidence type="ECO:0000313" key="2">
    <source>
        <dbReference type="EMBL" id="SFC08218.1"/>
    </source>
</evidence>
<dbReference type="Proteomes" id="UP000184031">
    <property type="component" value="Unassembled WGS sequence"/>
</dbReference>
<reference evidence="3 4" key="1">
    <citation type="submission" date="2016-11" db="EMBL/GenBank/DDBJ databases">
        <authorList>
            <person name="Varghese N."/>
            <person name="Submissions S."/>
        </authorList>
    </citation>
    <scope>NUCLEOTIDE SEQUENCE [LARGE SCALE GENOMIC DNA]</scope>
    <source>
        <strain evidence="3 4">CGMCC 1.12174</strain>
        <strain evidence="2 5">DSM 26351</strain>
    </source>
</reference>
<dbReference type="EMBL" id="FRAT01000007">
    <property type="protein sequence ID" value="SHL16822.1"/>
    <property type="molecule type" value="Genomic_DNA"/>
</dbReference>
<feature type="chain" id="PRO_5009922846" description="DUF4625 domain-containing protein" evidence="1">
    <location>
        <begin position="25"/>
        <end position="158"/>
    </location>
</feature>
<evidence type="ECO:0000313" key="3">
    <source>
        <dbReference type="EMBL" id="SHL16822.1"/>
    </source>
</evidence>
<evidence type="ECO:0000313" key="5">
    <source>
        <dbReference type="Proteomes" id="UP000198940"/>
    </source>
</evidence>
<dbReference type="OrthoDB" id="670730at2"/>
<dbReference type="Proteomes" id="UP000198940">
    <property type="component" value="Unassembled WGS sequence"/>
</dbReference>
<dbReference type="AlphaFoldDB" id="A0A1M6YFA5"/>
<dbReference type="PROSITE" id="PS51257">
    <property type="entry name" value="PROKAR_LIPOPROTEIN"/>
    <property type="match status" value="1"/>
</dbReference>
<dbReference type="Gene3D" id="2.60.40.4140">
    <property type="match status" value="1"/>
</dbReference>
<evidence type="ECO:0008006" key="6">
    <source>
        <dbReference type="Google" id="ProtNLM"/>
    </source>
</evidence>
<dbReference type="RefSeq" id="WP_072880993.1">
    <property type="nucleotide sequence ID" value="NZ_FOKU01000005.1"/>
</dbReference>
<feature type="signal peptide" evidence="1">
    <location>
        <begin position="1"/>
        <end position="24"/>
    </location>
</feature>
<sequence>MKLILKHLFCAVPVLLLTSCSNNSDSTIDEEKPSISVNYADGFPQACQTLERGKSYSFRAKVTDNVALASYSLNIHHNFDHHTHDDQGAQCKLGTIKEAVNPLLFIGNHTIENGATSYEINISVTIPDDIDPGDYHCAYSVTDQTGWQSRTSVDIKII</sequence>
<keyword evidence="1" id="KW-0732">Signal</keyword>
<accession>A0A1M6YFA5</accession>
<dbReference type="Pfam" id="PF15418">
    <property type="entry name" value="DUF4625"/>
    <property type="match status" value="1"/>
</dbReference>
<keyword evidence="5" id="KW-1185">Reference proteome</keyword>
<dbReference type="EMBL" id="FOKU01000005">
    <property type="protein sequence ID" value="SFC08218.1"/>
    <property type="molecule type" value="Genomic_DNA"/>
</dbReference>
<evidence type="ECO:0000313" key="4">
    <source>
        <dbReference type="Proteomes" id="UP000184031"/>
    </source>
</evidence>
<name>A0A1M6YFA5_9FLAO</name>